<dbReference type="EMBL" id="PCXV01000002">
    <property type="protein sequence ID" value="PIR44395.1"/>
    <property type="molecule type" value="Genomic_DNA"/>
</dbReference>
<reference evidence="1 2" key="1">
    <citation type="submission" date="2017-09" db="EMBL/GenBank/DDBJ databases">
        <title>Depth-based differentiation of microbial function through sediment-hosted aquifers and enrichment of novel symbionts in the deep terrestrial subsurface.</title>
        <authorList>
            <person name="Probst A.J."/>
            <person name="Ladd B."/>
            <person name="Jarett J.K."/>
            <person name="Geller-Mcgrath D.E."/>
            <person name="Sieber C.M."/>
            <person name="Emerson J.B."/>
            <person name="Anantharaman K."/>
            <person name="Thomas B.C."/>
            <person name="Malmstrom R."/>
            <person name="Stieglmeier M."/>
            <person name="Klingl A."/>
            <person name="Woyke T."/>
            <person name="Ryan C.M."/>
            <person name="Banfield J.F."/>
        </authorList>
    </citation>
    <scope>NUCLEOTIDE SEQUENCE [LARGE SCALE GENOMIC DNA]</scope>
    <source>
        <strain evidence="1">CG10_big_fil_rev_8_21_14_0_10_31_9</strain>
    </source>
</reference>
<name>A0A2H0RF14_9BACT</name>
<dbReference type="AlphaFoldDB" id="A0A2H0RF14"/>
<organism evidence="1 2">
    <name type="scientific">Candidatus Wolfebacteria bacterium CG10_big_fil_rev_8_21_14_0_10_31_9</name>
    <dbReference type="NCBI Taxonomy" id="1975070"/>
    <lineage>
        <taxon>Bacteria</taxon>
        <taxon>Candidatus Wolfeibacteriota</taxon>
    </lineage>
</organism>
<evidence type="ECO:0000313" key="2">
    <source>
        <dbReference type="Proteomes" id="UP000231602"/>
    </source>
</evidence>
<dbReference type="SUPFAM" id="SSF53448">
    <property type="entry name" value="Nucleotide-diphospho-sugar transferases"/>
    <property type="match status" value="1"/>
</dbReference>
<keyword evidence="1" id="KW-0808">Transferase</keyword>
<dbReference type="InterPro" id="IPR029044">
    <property type="entry name" value="Nucleotide-diphossugar_trans"/>
</dbReference>
<accession>A0A2H0RF14</accession>
<evidence type="ECO:0000313" key="1">
    <source>
        <dbReference type="EMBL" id="PIR44395.1"/>
    </source>
</evidence>
<dbReference type="GO" id="GO:0016740">
    <property type="term" value="F:transferase activity"/>
    <property type="evidence" value="ECO:0007669"/>
    <property type="project" value="UniProtKB-KW"/>
</dbReference>
<sequence>MNYYFCTLFNKNYFYKGLAMYFSLRNNLENFTLWILCMDEDTYNLLNQMQLPNIKLIALKDFETDDLKKVKKERTIAEY</sequence>
<dbReference type="Proteomes" id="UP000231602">
    <property type="component" value="Unassembled WGS sequence"/>
</dbReference>
<feature type="non-terminal residue" evidence="1">
    <location>
        <position position="79"/>
    </location>
</feature>
<proteinExistence type="predicted"/>
<gene>
    <name evidence="1" type="ORF">COV23_00025</name>
</gene>
<comment type="caution">
    <text evidence="1">The sequence shown here is derived from an EMBL/GenBank/DDBJ whole genome shotgun (WGS) entry which is preliminary data.</text>
</comment>
<protein>
    <submittedName>
        <fullName evidence="1">Glycosyl transferase</fullName>
    </submittedName>
</protein>